<feature type="signal peptide" evidence="1">
    <location>
        <begin position="1"/>
        <end position="26"/>
    </location>
</feature>
<proteinExistence type="predicted"/>
<accession>A0AAQ3XBT3</accession>
<dbReference type="Proteomes" id="UP001341281">
    <property type="component" value="Chromosome 09"/>
</dbReference>
<sequence length="97" mass="10071">MRSPSLFLNSLLPCFLSCLHAALAPAELPYRSTLAAGVAARGVGEPMSCGCLVEDAGRRASSRGLTGMMRMSRSAASHPIPAPARWTCRGGGALRGK</sequence>
<evidence type="ECO:0008006" key="4">
    <source>
        <dbReference type="Google" id="ProtNLM"/>
    </source>
</evidence>
<name>A0AAQ3XBT3_PASNO</name>
<feature type="chain" id="PRO_5042931085" description="Secreted protein" evidence="1">
    <location>
        <begin position="27"/>
        <end position="97"/>
    </location>
</feature>
<evidence type="ECO:0000256" key="1">
    <source>
        <dbReference type="SAM" id="SignalP"/>
    </source>
</evidence>
<dbReference type="AlphaFoldDB" id="A0AAQ3XBT3"/>
<organism evidence="2 3">
    <name type="scientific">Paspalum notatum var. saurae</name>
    <dbReference type="NCBI Taxonomy" id="547442"/>
    <lineage>
        <taxon>Eukaryota</taxon>
        <taxon>Viridiplantae</taxon>
        <taxon>Streptophyta</taxon>
        <taxon>Embryophyta</taxon>
        <taxon>Tracheophyta</taxon>
        <taxon>Spermatophyta</taxon>
        <taxon>Magnoliopsida</taxon>
        <taxon>Liliopsida</taxon>
        <taxon>Poales</taxon>
        <taxon>Poaceae</taxon>
        <taxon>PACMAD clade</taxon>
        <taxon>Panicoideae</taxon>
        <taxon>Andropogonodae</taxon>
        <taxon>Paspaleae</taxon>
        <taxon>Paspalinae</taxon>
        <taxon>Paspalum</taxon>
    </lineage>
</organism>
<dbReference type="EMBL" id="CP144753">
    <property type="protein sequence ID" value="WVZ92545.1"/>
    <property type="molecule type" value="Genomic_DNA"/>
</dbReference>
<protein>
    <recommendedName>
        <fullName evidence="4">Secreted protein</fullName>
    </recommendedName>
</protein>
<reference evidence="2 3" key="1">
    <citation type="submission" date="2024-02" db="EMBL/GenBank/DDBJ databases">
        <title>High-quality chromosome-scale genome assembly of Pensacola bahiagrass (Paspalum notatum Flugge var. saurae).</title>
        <authorList>
            <person name="Vega J.M."/>
            <person name="Podio M."/>
            <person name="Orjuela J."/>
            <person name="Siena L.A."/>
            <person name="Pessino S.C."/>
            <person name="Combes M.C."/>
            <person name="Mariac C."/>
            <person name="Albertini E."/>
            <person name="Pupilli F."/>
            <person name="Ortiz J.P.A."/>
            <person name="Leblanc O."/>
        </authorList>
    </citation>
    <scope>NUCLEOTIDE SEQUENCE [LARGE SCALE GENOMIC DNA]</scope>
    <source>
        <strain evidence="2">R1</strain>
        <tissue evidence="2">Leaf</tissue>
    </source>
</reference>
<evidence type="ECO:0000313" key="2">
    <source>
        <dbReference type="EMBL" id="WVZ92545.1"/>
    </source>
</evidence>
<gene>
    <name evidence="2" type="ORF">U9M48_038596</name>
</gene>
<keyword evidence="3" id="KW-1185">Reference proteome</keyword>
<keyword evidence="1" id="KW-0732">Signal</keyword>
<evidence type="ECO:0000313" key="3">
    <source>
        <dbReference type="Proteomes" id="UP001341281"/>
    </source>
</evidence>